<dbReference type="EMBL" id="NPDV01000010">
    <property type="protein sequence ID" value="PJZ52954.1"/>
    <property type="molecule type" value="Genomic_DNA"/>
</dbReference>
<evidence type="ECO:0000313" key="2">
    <source>
        <dbReference type="EMBL" id="PJZ61348.1"/>
    </source>
</evidence>
<gene>
    <name evidence="2" type="ORF">CH376_13675</name>
    <name evidence="1" type="ORF">CH380_12925</name>
</gene>
<dbReference type="AlphaFoldDB" id="A0A2M9YN44"/>
<comment type="caution">
    <text evidence="1">The sequence shown here is derived from an EMBL/GenBank/DDBJ whole genome shotgun (WGS) entry which is preliminary data.</text>
</comment>
<evidence type="ECO:0000313" key="3">
    <source>
        <dbReference type="Proteomes" id="UP000232149"/>
    </source>
</evidence>
<dbReference type="EMBL" id="NPDU01000034">
    <property type="protein sequence ID" value="PJZ61348.1"/>
    <property type="molecule type" value="Genomic_DNA"/>
</dbReference>
<sequence length="82" mass="9585">MSILPKKFSNRLFRRGRFCLLKNQNGTSIRRNSELLKGRKGKNFDLSKIQNVPRIRSFEGRSFLDVRAPTKKGFSDLKEENL</sequence>
<dbReference type="Proteomes" id="UP000232149">
    <property type="component" value="Unassembled WGS sequence"/>
</dbReference>
<evidence type="ECO:0000313" key="1">
    <source>
        <dbReference type="EMBL" id="PJZ52954.1"/>
    </source>
</evidence>
<protein>
    <submittedName>
        <fullName evidence="1">Uncharacterized protein</fullName>
    </submittedName>
</protein>
<dbReference type="Proteomes" id="UP000232188">
    <property type="component" value="Unassembled WGS sequence"/>
</dbReference>
<evidence type="ECO:0000313" key="4">
    <source>
        <dbReference type="Proteomes" id="UP000232188"/>
    </source>
</evidence>
<reference evidence="3 4" key="1">
    <citation type="submission" date="2017-07" db="EMBL/GenBank/DDBJ databases">
        <title>Leptospira spp. isolated from tropical soils.</title>
        <authorList>
            <person name="Thibeaux R."/>
            <person name="Iraola G."/>
            <person name="Ferres I."/>
            <person name="Bierque E."/>
            <person name="Girault D."/>
            <person name="Soupe-Gilbert M.-E."/>
            <person name="Picardeau M."/>
            <person name="Goarant C."/>
        </authorList>
    </citation>
    <scope>NUCLEOTIDE SEQUENCE [LARGE SCALE GENOMIC DNA]</scope>
    <source>
        <strain evidence="1 4">FH2-B-C1</strain>
        <strain evidence="2 3">FH2-B-D1</strain>
    </source>
</reference>
<accession>A0A2M9YN44</accession>
<keyword evidence="3" id="KW-1185">Reference proteome</keyword>
<name>A0A2M9YN44_9LEPT</name>
<proteinExistence type="predicted"/>
<organism evidence="1 4">
    <name type="scientific">Leptospira adleri</name>
    <dbReference type="NCBI Taxonomy" id="2023186"/>
    <lineage>
        <taxon>Bacteria</taxon>
        <taxon>Pseudomonadati</taxon>
        <taxon>Spirochaetota</taxon>
        <taxon>Spirochaetia</taxon>
        <taxon>Leptospirales</taxon>
        <taxon>Leptospiraceae</taxon>
        <taxon>Leptospira</taxon>
    </lineage>
</organism>